<keyword evidence="2" id="KW-1185">Reference proteome</keyword>
<reference evidence="2" key="1">
    <citation type="journal article" date="2019" name="Int. J. Syst. Evol. Microbiol.">
        <title>The Global Catalogue of Microorganisms (GCM) 10K type strain sequencing project: providing services to taxonomists for standard genome sequencing and annotation.</title>
        <authorList>
            <consortium name="The Broad Institute Genomics Platform"/>
            <consortium name="The Broad Institute Genome Sequencing Center for Infectious Disease"/>
            <person name="Wu L."/>
            <person name="Ma J."/>
        </authorList>
    </citation>
    <scope>NUCLEOTIDE SEQUENCE [LARGE SCALE GENOMIC DNA]</scope>
    <source>
        <strain evidence="2">CECT 8979</strain>
    </source>
</reference>
<organism evidence="1 2">
    <name type="scientific">Winogradskyella maritima</name>
    <dbReference type="NCBI Taxonomy" id="1517766"/>
    <lineage>
        <taxon>Bacteria</taxon>
        <taxon>Pseudomonadati</taxon>
        <taxon>Bacteroidota</taxon>
        <taxon>Flavobacteriia</taxon>
        <taxon>Flavobacteriales</taxon>
        <taxon>Flavobacteriaceae</taxon>
        <taxon>Winogradskyella</taxon>
    </lineage>
</organism>
<evidence type="ECO:0000313" key="1">
    <source>
        <dbReference type="EMBL" id="MFC3876811.1"/>
    </source>
</evidence>
<evidence type="ECO:0000313" key="2">
    <source>
        <dbReference type="Proteomes" id="UP001595812"/>
    </source>
</evidence>
<dbReference type="EMBL" id="JBHSAT010000004">
    <property type="protein sequence ID" value="MFC3876811.1"/>
    <property type="molecule type" value="Genomic_DNA"/>
</dbReference>
<name>A0ABV8AIY6_9FLAO</name>
<dbReference type="SUPFAM" id="SSF49464">
    <property type="entry name" value="Carboxypeptidase regulatory domain-like"/>
    <property type="match status" value="1"/>
</dbReference>
<comment type="caution">
    <text evidence="1">The sequence shown here is derived from an EMBL/GenBank/DDBJ whole genome shotgun (WGS) entry which is preliminary data.</text>
</comment>
<dbReference type="InterPro" id="IPR008969">
    <property type="entry name" value="CarboxyPept-like_regulatory"/>
</dbReference>
<dbReference type="RefSeq" id="WP_386098067.1">
    <property type="nucleotide sequence ID" value="NZ_JBHSAT010000004.1"/>
</dbReference>
<dbReference type="Proteomes" id="UP001595812">
    <property type="component" value="Unassembled WGS sequence"/>
</dbReference>
<protein>
    <submittedName>
        <fullName evidence="1">Carboxypeptidase-like regulatory domain-containing protein</fullName>
    </submittedName>
</protein>
<accession>A0ABV8AIY6</accession>
<proteinExistence type="predicted"/>
<dbReference type="Pfam" id="PF13715">
    <property type="entry name" value="CarbopepD_reg_2"/>
    <property type="match status" value="1"/>
</dbReference>
<dbReference type="Gene3D" id="2.60.40.1120">
    <property type="entry name" value="Carboxypeptidase-like, regulatory domain"/>
    <property type="match status" value="1"/>
</dbReference>
<gene>
    <name evidence="1" type="ORF">ACFOSX_06155</name>
</gene>
<sequence>MKAHTFTNSTFSKLTLFVGLFFMTFLGFNSLNAQSQAQGKTIKGVVTTEGEPLAGANVILKGTSVGTSTNRNGEFTFPRPLKVNDVLVFSFLSFETQEIRIKADTDFLEVKMTDDLIEILGAPASEKPYKSKRSKRKQ</sequence>